<protein>
    <submittedName>
        <fullName evidence="2">(California timema) hypothetical protein</fullName>
    </submittedName>
</protein>
<name>A0A7R9JIC8_TIMCA</name>
<gene>
    <name evidence="2" type="ORF">TCMB3V08_LOCUS12373</name>
</gene>
<accession>A0A7R9JIC8</accession>
<evidence type="ECO:0000256" key="1">
    <source>
        <dbReference type="SAM" id="MobiDB-lite"/>
    </source>
</evidence>
<dbReference type="EMBL" id="OE194347">
    <property type="protein sequence ID" value="CAD7579840.1"/>
    <property type="molecule type" value="Genomic_DNA"/>
</dbReference>
<feature type="compositionally biased region" description="Polar residues" evidence="1">
    <location>
        <begin position="14"/>
        <end position="26"/>
    </location>
</feature>
<evidence type="ECO:0000313" key="2">
    <source>
        <dbReference type="EMBL" id="CAD7579840.1"/>
    </source>
</evidence>
<proteinExistence type="predicted"/>
<feature type="region of interest" description="Disordered" evidence="1">
    <location>
        <begin position="1"/>
        <end position="33"/>
    </location>
</feature>
<organism evidence="2">
    <name type="scientific">Timema californicum</name>
    <name type="common">California timema</name>
    <name type="synonym">Walking stick</name>
    <dbReference type="NCBI Taxonomy" id="61474"/>
    <lineage>
        <taxon>Eukaryota</taxon>
        <taxon>Metazoa</taxon>
        <taxon>Ecdysozoa</taxon>
        <taxon>Arthropoda</taxon>
        <taxon>Hexapoda</taxon>
        <taxon>Insecta</taxon>
        <taxon>Pterygota</taxon>
        <taxon>Neoptera</taxon>
        <taxon>Polyneoptera</taxon>
        <taxon>Phasmatodea</taxon>
        <taxon>Timematodea</taxon>
        <taxon>Timematoidea</taxon>
        <taxon>Timematidae</taxon>
        <taxon>Timema</taxon>
    </lineage>
</organism>
<dbReference type="AlphaFoldDB" id="A0A7R9JIC8"/>
<reference evidence="2" key="1">
    <citation type="submission" date="2020-11" db="EMBL/GenBank/DDBJ databases">
        <authorList>
            <person name="Tran Van P."/>
        </authorList>
    </citation>
    <scope>NUCLEOTIDE SEQUENCE</scope>
</reference>
<sequence length="112" mass="12288">MENVDTTEDEGNVETESQPLVQSSDQGELVKGTDAEISNQEMVRGMLNNIVNNVVTDCEGQNQSEGEATAQESPATPALTRVPSQVLVFSVFTPLFHNQLWPDQNLLQDLPM</sequence>
<feature type="compositionally biased region" description="Acidic residues" evidence="1">
    <location>
        <begin position="1"/>
        <end position="13"/>
    </location>
</feature>